<keyword evidence="1" id="KW-0472">Membrane</keyword>
<gene>
    <name evidence="2" type="ORF">ACD_4C00295G0001</name>
</gene>
<feature type="transmembrane region" description="Helical" evidence="1">
    <location>
        <begin position="77"/>
        <end position="95"/>
    </location>
</feature>
<feature type="transmembrane region" description="Helical" evidence="1">
    <location>
        <begin position="275"/>
        <end position="294"/>
    </location>
</feature>
<dbReference type="EMBL" id="AMFJ01000811">
    <property type="protein sequence ID" value="EKE26428.1"/>
    <property type="molecule type" value="Genomic_DNA"/>
</dbReference>
<proteinExistence type="predicted"/>
<feature type="transmembrane region" description="Helical" evidence="1">
    <location>
        <begin position="45"/>
        <end position="65"/>
    </location>
</feature>
<evidence type="ECO:0000313" key="2">
    <source>
        <dbReference type="EMBL" id="EKE26428.1"/>
    </source>
</evidence>
<name>K2FU24_9BACT</name>
<feature type="transmembrane region" description="Helical" evidence="1">
    <location>
        <begin position="328"/>
        <end position="345"/>
    </location>
</feature>
<feature type="transmembrane region" description="Helical" evidence="1">
    <location>
        <begin position="159"/>
        <end position="179"/>
    </location>
</feature>
<sequence length="389" mass="47225">MDNRIKTNATISYMFLWWLFLLAKWNPNFNDDFTKKHSKNATKIHFIFLIIFICYNYFFSKYFYFEVPFILISLNKIINISIFSTLTLFILKWCYKASKGEDPKNISLDRTFKEKSSAFEINNLDESEKMIYLSSFLPLFWIISSKIHENKITSNWSKIWWILTFLMIIFYIFSGFNSIFVLLMFFYILVIVYYWVNIFINDIILFPKIIENAPNLQTAYLIFKSWIFYLFDFIKLIFWKQEKINFKDIFTRLNKKDQNYNDLLINNFNEEKLPIAKKIIFIPLLNLLFLPSLFVSKKSKYILAIFQWLIISFILVFIWIIYWFNSTIQLILLLPIFLWVANIDSNPFYRIPVIYEIYKIFDLLSFWVLFKVGSLMQEHKDIKEVKLKI</sequence>
<reference evidence="2" key="1">
    <citation type="journal article" date="2012" name="Science">
        <title>Fermentation, hydrogen, and sulfur metabolism in multiple uncultivated bacterial phyla.</title>
        <authorList>
            <person name="Wrighton K.C."/>
            <person name="Thomas B.C."/>
            <person name="Sharon I."/>
            <person name="Miller C.S."/>
            <person name="Castelle C.J."/>
            <person name="VerBerkmoes N.C."/>
            <person name="Wilkins M.J."/>
            <person name="Hettich R.L."/>
            <person name="Lipton M.S."/>
            <person name="Williams K.H."/>
            <person name="Long P.E."/>
            <person name="Banfield J.F."/>
        </authorList>
    </citation>
    <scope>NUCLEOTIDE SEQUENCE [LARGE SCALE GENOMIC DNA]</scope>
</reference>
<feature type="transmembrane region" description="Helical" evidence="1">
    <location>
        <begin position="218"/>
        <end position="238"/>
    </location>
</feature>
<feature type="transmembrane region" description="Helical" evidence="1">
    <location>
        <begin position="185"/>
        <end position="206"/>
    </location>
</feature>
<feature type="transmembrane region" description="Helical" evidence="1">
    <location>
        <begin position="301"/>
        <end position="322"/>
    </location>
</feature>
<accession>K2FU24</accession>
<protein>
    <submittedName>
        <fullName evidence="2">Uncharacterized protein</fullName>
    </submittedName>
</protein>
<comment type="caution">
    <text evidence="2">The sequence shown here is derived from an EMBL/GenBank/DDBJ whole genome shotgun (WGS) entry which is preliminary data.</text>
</comment>
<evidence type="ECO:0000256" key="1">
    <source>
        <dbReference type="SAM" id="Phobius"/>
    </source>
</evidence>
<keyword evidence="1" id="KW-0812">Transmembrane</keyword>
<feature type="transmembrane region" description="Helical" evidence="1">
    <location>
        <begin position="7"/>
        <end position="25"/>
    </location>
</feature>
<dbReference type="AlphaFoldDB" id="K2FU24"/>
<keyword evidence="1" id="KW-1133">Transmembrane helix</keyword>
<organism evidence="2">
    <name type="scientific">uncultured bacterium</name>
    <name type="common">gcode 4</name>
    <dbReference type="NCBI Taxonomy" id="1234023"/>
    <lineage>
        <taxon>Bacteria</taxon>
        <taxon>environmental samples</taxon>
    </lineage>
</organism>